<name>A0AB39W7Q7_9FLAO</name>
<keyword evidence="1" id="KW-0812">Transmembrane</keyword>
<protein>
    <submittedName>
        <fullName evidence="3">DUF2231 domain-containing protein</fullName>
    </submittedName>
</protein>
<evidence type="ECO:0000256" key="1">
    <source>
        <dbReference type="SAM" id="Phobius"/>
    </source>
</evidence>
<sequence>MNDAHLHLVVNHFPIIGSILGLGVLIAGLFLKNNSVKNTGFFLLIIAAVFALASMATGDGAEEMVKDMPTIGEKIIHEHEQIAEKFALVLYATGIFSIVSLYATQKRNKFAKIVTYITLILALIAAGLSTFVGTSGGEIRHTEIRDNNDTLVSKNINSVRPGFNDTLKRKVDE</sequence>
<dbReference type="RefSeq" id="WP_367769799.1">
    <property type="nucleotide sequence ID" value="NZ_CP165625.1"/>
</dbReference>
<organism evidence="3">
    <name type="scientific">Flavobacterium sp. WC2409</name>
    <dbReference type="NCBI Taxonomy" id="3234139"/>
    <lineage>
        <taxon>Bacteria</taxon>
        <taxon>Pseudomonadati</taxon>
        <taxon>Bacteroidota</taxon>
        <taxon>Flavobacteriia</taxon>
        <taxon>Flavobacteriales</taxon>
        <taxon>Flavobacteriaceae</taxon>
        <taxon>Flavobacterium</taxon>
    </lineage>
</organism>
<feature type="domain" description="DUF2231" evidence="2">
    <location>
        <begin position="6"/>
        <end position="139"/>
    </location>
</feature>
<evidence type="ECO:0000313" key="3">
    <source>
        <dbReference type="EMBL" id="XDU96658.1"/>
    </source>
</evidence>
<dbReference type="Pfam" id="PF09990">
    <property type="entry name" value="DUF2231"/>
    <property type="match status" value="1"/>
</dbReference>
<dbReference type="AlphaFoldDB" id="A0AB39W7Q7"/>
<feature type="transmembrane region" description="Helical" evidence="1">
    <location>
        <begin position="40"/>
        <end position="58"/>
    </location>
</feature>
<keyword evidence="1" id="KW-1133">Transmembrane helix</keyword>
<keyword evidence="1" id="KW-0472">Membrane</keyword>
<dbReference type="EMBL" id="CP165625">
    <property type="protein sequence ID" value="XDU96658.1"/>
    <property type="molecule type" value="Genomic_DNA"/>
</dbReference>
<gene>
    <name evidence="3" type="ORF">AB3G34_05960</name>
</gene>
<reference evidence="3" key="1">
    <citation type="submission" date="2024-07" db="EMBL/GenBank/DDBJ databases">
        <authorList>
            <person name="Biller S.J."/>
        </authorList>
    </citation>
    <scope>NUCLEOTIDE SEQUENCE</scope>
    <source>
        <strain evidence="3">WC2409</strain>
    </source>
</reference>
<dbReference type="InterPro" id="IPR019251">
    <property type="entry name" value="DUF2231_TM"/>
</dbReference>
<feature type="transmembrane region" description="Helical" evidence="1">
    <location>
        <begin position="113"/>
        <end position="132"/>
    </location>
</feature>
<proteinExistence type="predicted"/>
<feature type="transmembrane region" description="Helical" evidence="1">
    <location>
        <begin position="86"/>
        <end position="104"/>
    </location>
</feature>
<feature type="transmembrane region" description="Helical" evidence="1">
    <location>
        <begin position="12"/>
        <end position="31"/>
    </location>
</feature>
<evidence type="ECO:0000259" key="2">
    <source>
        <dbReference type="Pfam" id="PF09990"/>
    </source>
</evidence>
<accession>A0AB39W7Q7</accession>